<dbReference type="Pfam" id="PF07645">
    <property type="entry name" value="EGF_CA"/>
    <property type="match status" value="1"/>
</dbReference>
<organism evidence="18 19">
    <name type="scientific">Pyxicephalus adspersus</name>
    <name type="common">African bullfrog</name>
    <dbReference type="NCBI Taxonomy" id="30357"/>
    <lineage>
        <taxon>Eukaryota</taxon>
        <taxon>Metazoa</taxon>
        <taxon>Chordata</taxon>
        <taxon>Craniata</taxon>
        <taxon>Vertebrata</taxon>
        <taxon>Euteleostomi</taxon>
        <taxon>Amphibia</taxon>
        <taxon>Batrachia</taxon>
        <taxon>Anura</taxon>
        <taxon>Neobatrachia</taxon>
        <taxon>Ranoidea</taxon>
        <taxon>Pyxicephalidae</taxon>
        <taxon>Pyxicephalinae</taxon>
        <taxon>Pyxicephalus</taxon>
    </lineage>
</organism>
<dbReference type="InterPro" id="IPR016187">
    <property type="entry name" value="CTDL_fold"/>
</dbReference>
<dbReference type="PANTHER" id="PTHR14789:SF8">
    <property type="entry name" value="C-TYPE LECTIN DOMAIN FAMILY 14 MEMBER A PRECURSOR-RELATED"/>
    <property type="match status" value="1"/>
</dbReference>
<evidence type="ECO:0000256" key="10">
    <source>
        <dbReference type="ARBA" id="ARBA00023157"/>
    </source>
</evidence>
<name>A0AAV3AHA8_PYXAD</name>
<dbReference type="GO" id="GO:0016020">
    <property type="term" value="C:membrane"/>
    <property type="evidence" value="ECO:0007669"/>
    <property type="project" value="UniProtKB-SubCell"/>
</dbReference>
<dbReference type="InterPro" id="IPR000742">
    <property type="entry name" value="EGF"/>
</dbReference>
<keyword evidence="11" id="KW-0325">Glycoprotein</keyword>
<dbReference type="PROSITE" id="PS00010">
    <property type="entry name" value="ASX_HYDROXYL"/>
    <property type="match status" value="3"/>
</dbReference>
<feature type="domain" description="EGF-like" evidence="16">
    <location>
        <begin position="338"/>
        <end position="374"/>
    </location>
</feature>
<dbReference type="InterPro" id="IPR016186">
    <property type="entry name" value="C-type_lectin-like/link_sf"/>
</dbReference>
<evidence type="ECO:0008006" key="20">
    <source>
        <dbReference type="Google" id="ProtNLM"/>
    </source>
</evidence>
<dbReference type="PROSITE" id="PS50041">
    <property type="entry name" value="C_TYPE_LECTIN_2"/>
    <property type="match status" value="1"/>
</dbReference>
<dbReference type="GO" id="GO:0005509">
    <property type="term" value="F:calcium ion binding"/>
    <property type="evidence" value="ECO:0007669"/>
    <property type="project" value="InterPro"/>
</dbReference>
<gene>
    <name evidence="18" type="ORF">GDO54_011306</name>
</gene>
<dbReference type="Pfam" id="PF12662">
    <property type="entry name" value="cEGF"/>
    <property type="match status" value="1"/>
</dbReference>
<evidence type="ECO:0000256" key="15">
    <source>
        <dbReference type="SAM" id="SignalP"/>
    </source>
</evidence>
<feature type="domain" description="C-type lectin" evidence="17">
    <location>
        <begin position="32"/>
        <end position="161"/>
    </location>
</feature>
<keyword evidence="9 14" id="KW-0472">Membrane</keyword>
<dbReference type="InterPro" id="IPR049883">
    <property type="entry name" value="NOTCH1_EGF-like"/>
</dbReference>
<evidence type="ECO:0000256" key="6">
    <source>
        <dbReference type="ARBA" id="ARBA00022734"/>
    </source>
</evidence>
<keyword evidence="10" id="KW-1015">Disulfide bond</keyword>
<evidence type="ECO:0000313" key="18">
    <source>
        <dbReference type="EMBL" id="DBA27130.1"/>
    </source>
</evidence>
<dbReference type="InterPro" id="IPR051505">
    <property type="entry name" value="C-type_lectin_domain"/>
</dbReference>
<keyword evidence="4 14" id="KW-0812">Transmembrane</keyword>
<evidence type="ECO:0000256" key="7">
    <source>
        <dbReference type="ARBA" id="ARBA00022737"/>
    </source>
</evidence>
<keyword evidence="8 14" id="KW-1133">Transmembrane helix</keyword>
<feature type="compositionally biased region" description="Low complexity" evidence="13">
    <location>
        <begin position="509"/>
        <end position="526"/>
    </location>
</feature>
<keyword evidence="2 12" id="KW-0245">EGF-like domain</keyword>
<dbReference type="FunFam" id="2.10.25.10:FF:000005">
    <property type="entry name" value="Fibrillin 2"/>
    <property type="match status" value="1"/>
</dbReference>
<evidence type="ECO:0000256" key="1">
    <source>
        <dbReference type="ARBA" id="ARBA00004479"/>
    </source>
</evidence>
<dbReference type="PROSITE" id="PS01187">
    <property type="entry name" value="EGF_CA"/>
    <property type="match status" value="2"/>
</dbReference>
<comment type="caution">
    <text evidence="12">Lacks conserved residue(s) required for the propagation of feature annotation.</text>
</comment>
<evidence type="ECO:0000313" key="19">
    <source>
        <dbReference type="Proteomes" id="UP001181693"/>
    </source>
</evidence>
<keyword evidence="6" id="KW-0430">Lectin</keyword>
<comment type="caution">
    <text evidence="18">The sequence shown here is derived from an EMBL/GenBank/DDBJ whole genome shotgun (WGS) entry which is preliminary data.</text>
</comment>
<dbReference type="CDD" id="cd00054">
    <property type="entry name" value="EGF_CA"/>
    <property type="match status" value="2"/>
</dbReference>
<feature type="domain" description="EGF-like" evidence="16">
    <location>
        <begin position="414"/>
        <end position="452"/>
    </location>
</feature>
<evidence type="ECO:0000256" key="3">
    <source>
        <dbReference type="ARBA" id="ARBA00022553"/>
    </source>
</evidence>
<evidence type="ECO:0000256" key="14">
    <source>
        <dbReference type="SAM" id="Phobius"/>
    </source>
</evidence>
<evidence type="ECO:0000256" key="13">
    <source>
        <dbReference type="SAM" id="MobiDB-lite"/>
    </source>
</evidence>
<evidence type="ECO:0000256" key="9">
    <source>
        <dbReference type="ARBA" id="ARBA00023136"/>
    </source>
</evidence>
<dbReference type="SUPFAM" id="SSF57184">
    <property type="entry name" value="Growth factor receptor domain"/>
    <property type="match status" value="1"/>
</dbReference>
<dbReference type="PROSITE" id="PS01186">
    <property type="entry name" value="EGF_2"/>
    <property type="match status" value="4"/>
</dbReference>
<dbReference type="InterPro" id="IPR009030">
    <property type="entry name" value="Growth_fac_rcpt_cys_sf"/>
</dbReference>
<dbReference type="InterPro" id="IPR000152">
    <property type="entry name" value="EGF-type_Asp/Asn_hydroxyl_site"/>
</dbReference>
<proteinExistence type="predicted"/>
<feature type="transmembrane region" description="Helical" evidence="14">
    <location>
        <begin position="538"/>
        <end position="564"/>
    </location>
</feature>
<feature type="compositionally biased region" description="Polar residues" evidence="13">
    <location>
        <begin position="475"/>
        <end position="495"/>
    </location>
</feature>
<dbReference type="Proteomes" id="UP001181693">
    <property type="component" value="Unassembled WGS sequence"/>
</dbReference>
<dbReference type="InterPro" id="IPR026823">
    <property type="entry name" value="cEGF"/>
</dbReference>
<feature type="compositionally biased region" description="Basic and acidic residues" evidence="13">
    <location>
        <begin position="465"/>
        <end position="474"/>
    </location>
</feature>
<dbReference type="InterPro" id="IPR018097">
    <property type="entry name" value="EGF_Ca-bd_CS"/>
</dbReference>
<evidence type="ECO:0000259" key="17">
    <source>
        <dbReference type="PROSITE" id="PS50041"/>
    </source>
</evidence>
<sequence>MWILIAGLLFFTSYLPVTNGVYDGKEEAAFCSSNACYTVHLGKAKFSDAQKNCTKKGGYLVTIKSEKEAETVRNLLLELTKNSPLSQPLNLWIGLKLKQCVIKHDLLKGFYWTTDDEKTAKSQYSNWMSEPKSTCTKEKCVSMMLHMDPLYNLKWVDSLCSALFDGYICKFDFQGMCQPLVLAGPGLVDYETPFSFKSSSLNLLPYGSFGYVTCADQQDGKVYHLLCKDVKESGTNVYQWFEPRSNRNPGALCVSEELGCNYNNGGCKHKCTEKSQKGSISCECNDGYVLAPDMVSCVLPDHCQSHQCEHDCINHLHGHECTCLPGFVLAENKRNCLDIDECLARPCNHTCINTMGSYQCHCPEGFVWHGTECLDIDECTQSTCSHGCLNTYGSYYCSCNTGYVLDTDKKSCLDIDECINSPCAYSCENIPGSYVCSCPKGFKLSSDWISCIPELPNENIASSGHGDKDSEPINRETTSNSQRDMTNQPTPSSVFQAEFTEKEDKRQVTSSTPTSRRTDSSSSNTDQVKSDHQDGYSVVLLVSILSACGVVLVLLIVAGGVLCYRKRNAKNKETEKQTSATDKYCWVPESENKAINDFR</sequence>
<dbReference type="Gene3D" id="3.10.100.10">
    <property type="entry name" value="Mannose-Binding Protein A, subunit A"/>
    <property type="match status" value="1"/>
</dbReference>
<feature type="signal peptide" evidence="15">
    <location>
        <begin position="1"/>
        <end position="20"/>
    </location>
</feature>
<evidence type="ECO:0000256" key="4">
    <source>
        <dbReference type="ARBA" id="ARBA00022692"/>
    </source>
</evidence>
<evidence type="ECO:0000256" key="11">
    <source>
        <dbReference type="ARBA" id="ARBA00023180"/>
    </source>
</evidence>
<feature type="domain" description="EGF-like" evidence="16">
    <location>
        <begin position="375"/>
        <end position="413"/>
    </location>
</feature>
<dbReference type="PANTHER" id="PTHR14789">
    <property type="entry name" value="CHONDROLECTIN VARIANT CHODLFDELTAE"/>
    <property type="match status" value="1"/>
</dbReference>
<dbReference type="GO" id="GO:0030246">
    <property type="term" value="F:carbohydrate binding"/>
    <property type="evidence" value="ECO:0007669"/>
    <property type="project" value="UniProtKB-KW"/>
</dbReference>
<keyword evidence="5 15" id="KW-0732">Signal</keyword>
<dbReference type="Pfam" id="PF00059">
    <property type="entry name" value="Lectin_C"/>
    <property type="match status" value="1"/>
</dbReference>
<dbReference type="EMBL" id="DYDO01000004">
    <property type="protein sequence ID" value="DBA27130.1"/>
    <property type="molecule type" value="Genomic_DNA"/>
</dbReference>
<evidence type="ECO:0000256" key="8">
    <source>
        <dbReference type="ARBA" id="ARBA00022989"/>
    </source>
</evidence>
<protein>
    <recommendedName>
        <fullName evidence="20">Complement component C1q receptor</fullName>
    </recommendedName>
</protein>
<feature type="chain" id="PRO_5043988194" description="Complement component C1q receptor" evidence="15">
    <location>
        <begin position="21"/>
        <end position="599"/>
    </location>
</feature>
<keyword evidence="7" id="KW-0677">Repeat</keyword>
<dbReference type="SMART" id="SM00034">
    <property type="entry name" value="CLECT"/>
    <property type="match status" value="1"/>
</dbReference>
<dbReference type="SUPFAM" id="SSF57196">
    <property type="entry name" value="EGF/Laminin"/>
    <property type="match status" value="1"/>
</dbReference>
<dbReference type="FunFam" id="2.10.25.10:FF:000038">
    <property type="entry name" value="Fibrillin 2"/>
    <property type="match status" value="1"/>
</dbReference>
<dbReference type="Pfam" id="PF14670">
    <property type="entry name" value="FXa_inhibition"/>
    <property type="match status" value="2"/>
</dbReference>
<evidence type="ECO:0000256" key="2">
    <source>
        <dbReference type="ARBA" id="ARBA00022536"/>
    </source>
</evidence>
<feature type="region of interest" description="Disordered" evidence="13">
    <location>
        <begin position="460"/>
        <end position="530"/>
    </location>
</feature>
<dbReference type="InterPro" id="IPR001881">
    <property type="entry name" value="EGF-like_Ca-bd_dom"/>
</dbReference>
<evidence type="ECO:0000259" key="16">
    <source>
        <dbReference type="PROSITE" id="PS50026"/>
    </source>
</evidence>
<keyword evidence="19" id="KW-1185">Reference proteome</keyword>
<dbReference type="PROSITE" id="PS50026">
    <property type="entry name" value="EGF_3"/>
    <property type="match status" value="3"/>
</dbReference>
<accession>A0AAV3AHA8</accession>
<dbReference type="SUPFAM" id="SSF56436">
    <property type="entry name" value="C-type lectin-like"/>
    <property type="match status" value="1"/>
</dbReference>
<reference evidence="18" key="1">
    <citation type="thesis" date="2020" institute="ProQuest LLC" country="789 East Eisenhower Parkway, Ann Arbor, MI, USA">
        <title>Comparative Genomics and Chromosome Evolution.</title>
        <authorList>
            <person name="Mudd A.B."/>
        </authorList>
    </citation>
    <scope>NUCLEOTIDE SEQUENCE</scope>
    <source>
        <strain evidence="18">1538</strain>
        <tissue evidence="18">Blood</tissue>
    </source>
</reference>
<dbReference type="InterPro" id="IPR001304">
    <property type="entry name" value="C-type_lectin-like"/>
</dbReference>
<dbReference type="SMART" id="SM00179">
    <property type="entry name" value="EGF_CA"/>
    <property type="match status" value="4"/>
</dbReference>
<dbReference type="Gene3D" id="2.10.25.10">
    <property type="entry name" value="Laminin"/>
    <property type="match status" value="5"/>
</dbReference>
<evidence type="ECO:0000256" key="12">
    <source>
        <dbReference type="PROSITE-ProRule" id="PRU00076"/>
    </source>
</evidence>
<keyword evidence="3" id="KW-0597">Phosphoprotein</keyword>
<dbReference type="AlphaFoldDB" id="A0AAV3AHA8"/>
<evidence type="ECO:0000256" key="5">
    <source>
        <dbReference type="ARBA" id="ARBA00022729"/>
    </source>
</evidence>
<comment type="subcellular location">
    <subcellularLocation>
        <location evidence="1">Membrane</location>
        <topology evidence="1">Single-pass type I membrane protein</topology>
    </subcellularLocation>
</comment>
<dbReference type="SMART" id="SM00181">
    <property type="entry name" value="EGF"/>
    <property type="match status" value="5"/>
</dbReference>